<organism evidence="1 2">
    <name type="scientific">Melastoma candidum</name>
    <dbReference type="NCBI Taxonomy" id="119954"/>
    <lineage>
        <taxon>Eukaryota</taxon>
        <taxon>Viridiplantae</taxon>
        <taxon>Streptophyta</taxon>
        <taxon>Embryophyta</taxon>
        <taxon>Tracheophyta</taxon>
        <taxon>Spermatophyta</taxon>
        <taxon>Magnoliopsida</taxon>
        <taxon>eudicotyledons</taxon>
        <taxon>Gunneridae</taxon>
        <taxon>Pentapetalae</taxon>
        <taxon>rosids</taxon>
        <taxon>malvids</taxon>
        <taxon>Myrtales</taxon>
        <taxon>Melastomataceae</taxon>
        <taxon>Melastomatoideae</taxon>
        <taxon>Melastomateae</taxon>
        <taxon>Melastoma</taxon>
    </lineage>
</organism>
<sequence>MYPALVQRPGVQLGNGVEQSARGNVKPSIYSNTTGGRQGLSLGLLNLAIVVPQIIVSLVSGFVDKIFGGGNLPTSVMGAITSFASGLVALLVHTVHGIYKPGRQG</sequence>
<dbReference type="Proteomes" id="UP001057402">
    <property type="component" value="Chromosome 2"/>
</dbReference>
<evidence type="ECO:0000313" key="1">
    <source>
        <dbReference type="EMBL" id="KAI4385125.1"/>
    </source>
</evidence>
<dbReference type="EMBL" id="CM042881">
    <property type="protein sequence ID" value="KAI4385125.1"/>
    <property type="molecule type" value="Genomic_DNA"/>
</dbReference>
<gene>
    <name evidence="1" type="ORF">MLD38_003184</name>
</gene>
<protein>
    <submittedName>
        <fullName evidence="1">Uncharacterized protein</fullName>
    </submittedName>
</protein>
<keyword evidence="2" id="KW-1185">Reference proteome</keyword>
<reference evidence="2" key="1">
    <citation type="journal article" date="2023" name="Front. Plant Sci.">
        <title>Chromosomal-level genome assembly of Melastoma candidum provides insights into trichome evolution.</title>
        <authorList>
            <person name="Zhong Y."/>
            <person name="Wu W."/>
            <person name="Sun C."/>
            <person name="Zou P."/>
            <person name="Liu Y."/>
            <person name="Dai S."/>
            <person name="Zhou R."/>
        </authorList>
    </citation>
    <scope>NUCLEOTIDE SEQUENCE [LARGE SCALE GENOMIC DNA]</scope>
</reference>
<proteinExistence type="predicted"/>
<evidence type="ECO:0000313" key="2">
    <source>
        <dbReference type="Proteomes" id="UP001057402"/>
    </source>
</evidence>
<accession>A0ACB9S1A1</accession>
<comment type="caution">
    <text evidence="1">The sequence shown here is derived from an EMBL/GenBank/DDBJ whole genome shotgun (WGS) entry which is preliminary data.</text>
</comment>
<name>A0ACB9S1A1_9MYRT</name>